<dbReference type="PANTHER" id="PTHR43201">
    <property type="entry name" value="ACYL-COA SYNTHETASE"/>
    <property type="match status" value="1"/>
</dbReference>
<keyword evidence="3" id="KW-0436">Ligase</keyword>
<evidence type="ECO:0000259" key="2">
    <source>
        <dbReference type="Pfam" id="PF13193"/>
    </source>
</evidence>
<organism evidence="3 4">
    <name type="scientific">Phialocephala subalpina</name>
    <dbReference type="NCBI Taxonomy" id="576137"/>
    <lineage>
        <taxon>Eukaryota</taxon>
        <taxon>Fungi</taxon>
        <taxon>Dikarya</taxon>
        <taxon>Ascomycota</taxon>
        <taxon>Pezizomycotina</taxon>
        <taxon>Leotiomycetes</taxon>
        <taxon>Helotiales</taxon>
        <taxon>Mollisiaceae</taxon>
        <taxon>Phialocephala</taxon>
        <taxon>Phialocephala fortinii species complex</taxon>
    </lineage>
</organism>
<dbReference type="GO" id="GO:0006631">
    <property type="term" value="P:fatty acid metabolic process"/>
    <property type="evidence" value="ECO:0007669"/>
    <property type="project" value="TreeGrafter"/>
</dbReference>
<evidence type="ECO:0000313" key="4">
    <source>
        <dbReference type="Proteomes" id="UP000184330"/>
    </source>
</evidence>
<reference evidence="3 4" key="1">
    <citation type="submission" date="2016-03" db="EMBL/GenBank/DDBJ databases">
        <authorList>
            <person name="Ploux O."/>
        </authorList>
    </citation>
    <scope>NUCLEOTIDE SEQUENCE [LARGE SCALE GENOMIC DNA]</scope>
    <source>
        <strain evidence="3 4">UAMH 11012</strain>
    </source>
</reference>
<sequence length="601" mass="65547">MGDCSPHSEEVANSNIHDVCIKELPELACISGPTRPALFEDTISERFKAICQEYPENIAVKTPRCRFSYAELNYQSDALAVGLVELGLVTGDRVAVSLGNCAEYAVIAYACFKIGAIVVPLNPAYTPDQVISALVHISAACFVVSVQISLPYKQPISTVPLLSSILKTGGESAGLSERIPSLRSVVLVDNAAIQSEETVFARTSKYGELISMSREHLLPSQHLGNNDIATIQFTSGTTSTPKAACLSHRNVLNNAFLVGACVVLPSEAFDARAVLQSIEEDKPTALYGVPTMFLAELELLAQDSFKQHNFSHLRTGVIGGSPIPPALRLKLHQQLNLSDLASCYGLTESSPIICMSLPSDNLEQKLNTVGQVLPHTSIKIVARDDPTRTLRRGEKGELLILGYCVMAGYWKDEHWTSKTLIEESCSDFVDRKRVWLRSGDEAMIDAEGYIRITGRIKDIIIRGGENIYPPEIENVLLQHPMVANASIVGLPDERYGEVIAAFVVVKDGVTLPGRDGALNGDEKQAINGYVKGQDGTWSKNGKAITDDDIRDWVLGRLSKMLVPKHVFWIDIMPLTASGKIEKYKLKDLGQQLLEEKSTSGG</sequence>
<dbReference type="OrthoDB" id="10253115at2759"/>
<dbReference type="Gene3D" id="3.30.300.30">
    <property type="match status" value="1"/>
</dbReference>
<dbReference type="Gene3D" id="3.40.50.12780">
    <property type="entry name" value="N-terminal domain of ligase-like"/>
    <property type="match status" value="2"/>
</dbReference>
<dbReference type="PROSITE" id="PS00455">
    <property type="entry name" value="AMP_BINDING"/>
    <property type="match status" value="1"/>
</dbReference>
<dbReference type="SUPFAM" id="SSF56801">
    <property type="entry name" value="Acetyl-CoA synthetase-like"/>
    <property type="match status" value="1"/>
</dbReference>
<dbReference type="Pfam" id="PF00501">
    <property type="entry name" value="AMP-binding"/>
    <property type="match status" value="1"/>
</dbReference>
<dbReference type="GO" id="GO:0031956">
    <property type="term" value="F:medium-chain fatty acid-CoA ligase activity"/>
    <property type="evidence" value="ECO:0007669"/>
    <property type="project" value="TreeGrafter"/>
</dbReference>
<feature type="domain" description="AMP-dependent synthetase/ligase" evidence="1">
    <location>
        <begin position="48"/>
        <end position="256"/>
    </location>
</feature>
<dbReference type="PANTHER" id="PTHR43201:SF30">
    <property type="entry name" value="AMP-DEPENDENT SYNTHETASE_LIGASE DOMAIN-CONTAINING PROTEIN"/>
    <property type="match status" value="1"/>
</dbReference>
<accession>A0A1L7XYX5</accession>
<name>A0A1L7XYX5_9HELO</name>
<dbReference type="Pfam" id="PF13193">
    <property type="entry name" value="AMP-binding_C"/>
    <property type="match status" value="1"/>
</dbReference>
<proteinExistence type="predicted"/>
<dbReference type="InterPro" id="IPR042099">
    <property type="entry name" value="ANL_N_sf"/>
</dbReference>
<gene>
    <name evidence="3" type="ORF">PAC_20128</name>
</gene>
<dbReference type="AlphaFoldDB" id="A0A1L7XYX5"/>
<dbReference type="InterPro" id="IPR000873">
    <property type="entry name" value="AMP-dep_synth/lig_dom"/>
</dbReference>
<dbReference type="InterPro" id="IPR045851">
    <property type="entry name" value="AMP-bd_C_sf"/>
</dbReference>
<dbReference type="EMBL" id="FJOG01000109">
    <property type="protein sequence ID" value="CZR70227.1"/>
    <property type="molecule type" value="Genomic_DNA"/>
</dbReference>
<dbReference type="InterPro" id="IPR025110">
    <property type="entry name" value="AMP-bd_C"/>
</dbReference>
<feature type="domain" description="AMP-binding enzyme C-terminal" evidence="2">
    <location>
        <begin position="471"/>
        <end position="540"/>
    </location>
</feature>
<protein>
    <submittedName>
        <fullName evidence="3">Related to long-chain fatty-acid-CoA ligase</fullName>
    </submittedName>
</protein>
<dbReference type="Proteomes" id="UP000184330">
    <property type="component" value="Unassembled WGS sequence"/>
</dbReference>
<dbReference type="STRING" id="576137.A0A1L7XYX5"/>
<evidence type="ECO:0000259" key="1">
    <source>
        <dbReference type="Pfam" id="PF00501"/>
    </source>
</evidence>
<dbReference type="InterPro" id="IPR020845">
    <property type="entry name" value="AMP-binding_CS"/>
</dbReference>
<keyword evidence="4" id="KW-1185">Reference proteome</keyword>
<evidence type="ECO:0000313" key="3">
    <source>
        <dbReference type="EMBL" id="CZR70227.1"/>
    </source>
</evidence>